<dbReference type="Pfam" id="PF00126">
    <property type="entry name" value="HTH_1"/>
    <property type="match status" value="1"/>
</dbReference>
<dbReference type="Gene3D" id="1.10.10.10">
    <property type="entry name" value="Winged helix-like DNA-binding domain superfamily/Winged helix DNA-binding domain"/>
    <property type="match status" value="1"/>
</dbReference>
<sequence>MFDVDVRLLQLFQAIFRNGSVSKAAVKLNIGQPAASIGLNKLRSHFSNQLFVRVGNRMEATDIAKELAPMVDEALEQIRAVNEYRKAFNPAVSSQEFCLSMTDISHLQMIPKLVEYLKHHAPHIRINVVPINSNLPGLMSTGEVDLAIGFIPQLEAGFYQQTLFKQHYVALVSKYHPRIQGNELSVEAYLNENHIEIVPHGTGHYLVESELRKMGLKRNVVVKLPSYLGVGLVIQETELIATIPERLSHLLLSRGHIKALPLPYALPTYSVKQHWHERMHNSPENQWLRQVCFQLFHHGHHNSVL</sequence>
<name>A0ABY4EDU6_VITST</name>
<dbReference type="PRINTS" id="PR00039">
    <property type="entry name" value="HTHLYSR"/>
</dbReference>
<dbReference type="PANTHER" id="PTHR30118">
    <property type="entry name" value="HTH-TYPE TRANSCRIPTIONAL REGULATOR LEUO-RELATED"/>
    <property type="match status" value="1"/>
</dbReference>
<dbReference type="InterPro" id="IPR036388">
    <property type="entry name" value="WH-like_DNA-bd_sf"/>
</dbReference>
<evidence type="ECO:0000313" key="7">
    <source>
        <dbReference type="Proteomes" id="UP000832034"/>
    </source>
</evidence>
<gene>
    <name evidence="6" type="ORF">LVJ81_05810</name>
</gene>
<evidence type="ECO:0000256" key="4">
    <source>
        <dbReference type="ARBA" id="ARBA00023163"/>
    </source>
</evidence>
<comment type="similarity">
    <text evidence="1">Belongs to the LysR transcriptional regulatory family.</text>
</comment>
<dbReference type="InterPro" id="IPR050389">
    <property type="entry name" value="LysR-type_TF"/>
</dbReference>
<dbReference type="InterPro" id="IPR000847">
    <property type="entry name" value="LysR_HTH_N"/>
</dbReference>
<dbReference type="PROSITE" id="PS50931">
    <property type="entry name" value="HTH_LYSR"/>
    <property type="match status" value="1"/>
</dbReference>
<evidence type="ECO:0000313" key="6">
    <source>
        <dbReference type="EMBL" id="UOO93539.1"/>
    </source>
</evidence>
<protein>
    <submittedName>
        <fullName evidence="6">LysR family transcriptional regulator</fullName>
    </submittedName>
</protein>
<reference evidence="6" key="1">
    <citation type="submission" date="2021-12" db="EMBL/GenBank/DDBJ databases">
        <authorList>
            <person name="Veyrier F.J."/>
        </authorList>
    </citation>
    <scope>NUCLEOTIDE SEQUENCE</scope>
    <source>
        <strain evidence="6">SAG 1488-6</strain>
    </source>
</reference>
<dbReference type="Proteomes" id="UP000832034">
    <property type="component" value="Chromosome"/>
</dbReference>
<keyword evidence="4" id="KW-0804">Transcription</keyword>
<keyword evidence="2" id="KW-0805">Transcription regulation</keyword>
<dbReference type="Pfam" id="PF03466">
    <property type="entry name" value="LysR_substrate"/>
    <property type="match status" value="1"/>
</dbReference>
<dbReference type="SUPFAM" id="SSF53850">
    <property type="entry name" value="Periplasmic binding protein-like II"/>
    <property type="match status" value="1"/>
</dbReference>
<evidence type="ECO:0000256" key="2">
    <source>
        <dbReference type="ARBA" id="ARBA00023015"/>
    </source>
</evidence>
<evidence type="ECO:0000256" key="3">
    <source>
        <dbReference type="ARBA" id="ARBA00023125"/>
    </source>
</evidence>
<organism evidence="6 7">
    <name type="scientific">Vitreoscilla stercoraria</name>
    <dbReference type="NCBI Taxonomy" id="61"/>
    <lineage>
        <taxon>Bacteria</taxon>
        <taxon>Pseudomonadati</taxon>
        <taxon>Pseudomonadota</taxon>
        <taxon>Betaproteobacteria</taxon>
        <taxon>Neisseriales</taxon>
        <taxon>Neisseriaceae</taxon>
        <taxon>Vitreoscilla</taxon>
    </lineage>
</organism>
<reference evidence="6" key="2">
    <citation type="journal article" date="2022" name="Res Sq">
        <title>Evolution of multicellular longitudinally dividing oral cavity symbionts (Neisseriaceae).</title>
        <authorList>
            <person name="Nyongesa S."/>
            <person name="Weber P."/>
            <person name="Bernet E."/>
            <person name="Pullido F."/>
            <person name="Nieckarz M."/>
            <person name="Delaby M."/>
            <person name="Nieves C."/>
            <person name="Viehboeck T."/>
            <person name="Krause N."/>
            <person name="Rivera-Millot A."/>
            <person name="Nakamura A."/>
            <person name="Vischer N."/>
            <person name="VanNieuwenhze M."/>
            <person name="Brun Y."/>
            <person name="Cava F."/>
            <person name="Bulgheresi S."/>
            <person name="Veyrier F."/>
        </authorList>
    </citation>
    <scope>NUCLEOTIDE SEQUENCE</scope>
    <source>
        <strain evidence="6">SAG 1488-6</strain>
    </source>
</reference>
<dbReference type="EMBL" id="CP091512">
    <property type="protein sequence ID" value="UOO93539.1"/>
    <property type="molecule type" value="Genomic_DNA"/>
</dbReference>
<keyword evidence="3" id="KW-0238">DNA-binding</keyword>
<dbReference type="SUPFAM" id="SSF46785">
    <property type="entry name" value="Winged helix' DNA-binding domain"/>
    <property type="match status" value="1"/>
</dbReference>
<dbReference type="InterPro" id="IPR036390">
    <property type="entry name" value="WH_DNA-bd_sf"/>
</dbReference>
<evidence type="ECO:0000256" key="1">
    <source>
        <dbReference type="ARBA" id="ARBA00009437"/>
    </source>
</evidence>
<keyword evidence="7" id="KW-1185">Reference proteome</keyword>
<dbReference type="PANTHER" id="PTHR30118:SF15">
    <property type="entry name" value="TRANSCRIPTIONAL REGULATORY PROTEIN"/>
    <property type="match status" value="1"/>
</dbReference>
<feature type="domain" description="HTH lysR-type" evidence="5">
    <location>
        <begin position="4"/>
        <end position="61"/>
    </location>
</feature>
<proteinExistence type="inferred from homology"/>
<dbReference type="RefSeq" id="WP_019957743.1">
    <property type="nucleotide sequence ID" value="NZ_CP091512.1"/>
</dbReference>
<dbReference type="Gene3D" id="3.40.190.10">
    <property type="entry name" value="Periplasmic binding protein-like II"/>
    <property type="match status" value="2"/>
</dbReference>
<evidence type="ECO:0000259" key="5">
    <source>
        <dbReference type="PROSITE" id="PS50931"/>
    </source>
</evidence>
<dbReference type="CDD" id="cd08459">
    <property type="entry name" value="PBP2_DntR_NahR_LinR_like"/>
    <property type="match status" value="1"/>
</dbReference>
<accession>A0ABY4EDU6</accession>
<dbReference type="InterPro" id="IPR005119">
    <property type="entry name" value="LysR_subst-bd"/>
</dbReference>